<dbReference type="InterPro" id="IPR019332">
    <property type="entry name" value="OSCP1"/>
</dbReference>
<reference evidence="2" key="1">
    <citation type="submission" date="2021-02" db="EMBL/GenBank/DDBJ databases">
        <title>First Annotated Genome of the Yellow-green Alga Tribonema minus.</title>
        <authorList>
            <person name="Mahan K.M."/>
        </authorList>
    </citation>
    <scope>NUCLEOTIDE SEQUENCE</scope>
    <source>
        <strain evidence="2">UTEX B ZZ1240</strain>
    </source>
</reference>
<gene>
    <name evidence="2" type="ORF">JKP88DRAFT_251146</name>
</gene>
<dbReference type="OrthoDB" id="2157380at2759"/>
<keyword evidence="3" id="KW-1185">Reference proteome</keyword>
<name>A0A836CQM8_9STRA</name>
<dbReference type="PANTHER" id="PTHR21439">
    <property type="entry name" value="OXIDORED-NITRO DOMAIN-CONTAINING PROTEIN"/>
    <property type="match status" value="1"/>
</dbReference>
<dbReference type="GO" id="GO:0005886">
    <property type="term" value="C:plasma membrane"/>
    <property type="evidence" value="ECO:0007669"/>
    <property type="project" value="TreeGrafter"/>
</dbReference>
<feature type="region of interest" description="Disordered" evidence="1">
    <location>
        <begin position="381"/>
        <end position="407"/>
    </location>
</feature>
<organism evidence="2 3">
    <name type="scientific">Tribonema minus</name>
    <dbReference type="NCBI Taxonomy" id="303371"/>
    <lineage>
        <taxon>Eukaryota</taxon>
        <taxon>Sar</taxon>
        <taxon>Stramenopiles</taxon>
        <taxon>Ochrophyta</taxon>
        <taxon>PX clade</taxon>
        <taxon>Xanthophyceae</taxon>
        <taxon>Tribonematales</taxon>
        <taxon>Tribonemataceae</taxon>
        <taxon>Tribonema</taxon>
    </lineage>
</organism>
<dbReference type="Proteomes" id="UP000664859">
    <property type="component" value="Unassembled WGS sequence"/>
</dbReference>
<sequence length="423" mass="46280">MTGPPAPGSLLAMPMLVLNMGCEMLYILNQRLLAQNVPEDKSNRVLADVTRTMFATEVFKKLAHSSIMCLNDNSMDKLYDLITMGFKFQVIQVNQPHQLMQVLLNHLESIRRILCASDATSEALLVATISLCISTYGAFDSGEWFELRQKLLLFFEGRKTKVSLFLQHEVQRNDGVIVLNPRGNVPKGGQIPGTITFYEGSNVAHARLVRMPLADKCLPAQRTFLDPSCPLGMNFYAKDACALDPGAEGIDRTSTSPCSLRRSDATREAELTLRQSALQALQAQAHSRSYNTSASEALASPTSSGDSAQHSAVAGLNILASLIGTSTKGVRLRNSHDLSDAASWFYSSEVLLCVGGCRHFSRGTITIDLKEGRDTAAKVIDDWSSDDEEETAQRTPLPRRCAEDKASECKGGDDLLDLMDSLK</sequence>
<proteinExistence type="predicted"/>
<dbReference type="Pfam" id="PF10188">
    <property type="entry name" value="Oscp1"/>
    <property type="match status" value="1"/>
</dbReference>
<dbReference type="GO" id="GO:0005737">
    <property type="term" value="C:cytoplasm"/>
    <property type="evidence" value="ECO:0007669"/>
    <property type="project" value="TreeGrafter"/>
</dbReference>
<comment type="caution">
    <text evidence="2">The sequence shown here is derived from an EMBL/GenBank/DDBJ whole genome shotgun (WGS) entry which is preliminary data.</text>
</comment>
<dbReference type="AlphaFoldDB" id="A0A836CQM8"/>
<evidence type="ECO:0000256" key="1">
    <source>
        <dbReference type="SAM" id="MobiDB-lite"/>
    </source>
</evidence>
<evidence type="ECO:0000313" key="2">
    <source>
        <dbReference type="EMBL" id="KAG5192071.1"/>
    </source>
</evidence>
<accession>A0A836CQM8</accession>
<dbReference type="PANTHER" id="PTHR21439:SF0">
    <property type="entry name" value="PROTEIN OSCP1"/>
    <property type="match status" value="1"/>
</dbReference>
<evidence type="ECO:0000313" key="3">
    <source>
        <dbReference type="Proteomes" id="UP000664859"/>
    </source>
</evidence>
<dbReference type="EMBL" id="JAFCMP010000011">
    <property type="protein sequence ID" value="KAG5192071.1"/>
    <property type="molecule type" value="Genomic_DNA"/>
</dbReference>
<protein>
    <submittedName>
        <fullName evidence="2">Organic solute transport protein 1-domain-containing protein</fullName>
    </submittedName>
</protein>